<dbReference type="AlphaFoldDB" id="A0A803KRW7"/>
<dbReference type="EnsemblPlants" id="AUR62001774-RA">
    <property type="protein sequence ID" value="AUR62001774-RA:cds"/>
    <property type="gene ID" value="AUR62001774"/>
</dbReference>
<evidence type="ECO:0000256" key="6">
    <source>
        <dbReference type="ARBA" id="ARBA00022825"/>
    </source>
</evidence>
<keyword evidence="9" id="KW-0645">Protease</keyword>
<feature type="transmembrane region" description="Helical" evidence="9">
    <location>
        <begin position="97"/>
        <end position="118"/>
    </location>
</feature>
<comment type="catalytic activity">
    <reaction evidence="1 9">
        <text>Cleaves type-1 transmembrane domains using a catalytic dyad composed of serine and histidine that are contributed by different transmembrane domains.</text>
        <dbReference type="EC" id="3.4.21.105"/>
    </reaction>
</comment>
<dbReference type="Proteomes" id="UP000596660">
    <property type="component" value="Unplaced"/>
</dbReference>
<feature type="region of interest" description="Disordered" evidence="10">
    <location>
        <begin position="486"/>
        <end position="556"/>
    </location>
</feature>
<feature type="domain" description="Peptidase S54 rhomboid" evidence="11">
    <location>
        <begin position="88"/>
        <end position="224"/>
    </location>
</feature>
<reference evidence="13" key="2">
    <citation type="submission" date="2021-03" db="UniProtKB">
        <authorList>
            <consortium name="EnsemblPlants"/>
        </authorList>
    </citation>
    <scope>IDENTIFICATION</scope>
</reference>
<protein>
    <recommendedName>
        <fullName evidence="9">RHOMBOID-like protein</fullName>
        <ecNumber evidence="9">3.4.21.105</ecNumber>
    </recommendedName>
</protein>
<dbReference type="InterPro" id="IPR002610">
    <property type="entry name" value="Peptidase_S54_rhomboid-like"/>
</dbReference>
<dbReference type="GO" id="GO:0005794">
    <property type="term" value="C:Golgi apparatus"/>
    <property type="evidence" value="ECO:0007669"/>
    <property type="project" value="UniProtKB-ARBA"/>
</dbReference>
<dbReference type="PANTHER" id="PTHR22936:SF77">
    <property type="entry name" value="RHOMBOID-LIKE PROTEIN 1"/>
    <property type="match status" value="1"/>
</dbReference>
<evidence type="ECO:0000313" key="13">
    <source>
        <dbReference type="EnsemblPlants" id="AUR62001774-RA:cds"/>
    </source>
</evidence>
<dbReference type="Pfam" id="PF03732">
    <property type="entry name" value="Retrotrans_gag"/>
    <property type="match status" value="1"/>
</dbReference>
<comment type="caution">
    <text evidence="9">Lacks conserved residue(s) required for the propagation of feature annotation.</text>
</comment>
<dbReference type="GO" id="GO:0006508">
    <property type="term" value="P:proteolysis"/>
    <property type="evidence" value="ECO:0007669"/>
    <property type="project" value="UniProtKB-KW"/>
</dbReference>
<feature type="compositionally biased region" description="Low complexity" evidence="10">
    <location>
        <begin position="520"/>
        <end position="529"/>
    </location>
</feature>
<evidence type="ECO:0000259" key="11">
    <source>
        <dbReference type="Pfam" id="PF01694"/>
    </source>
</evidence>
<keyword evidence="4 9" id="KW-0812">Transmembrane</keyword>
<dbReference type="GO" id="GO:0004252">
    <property type="term" value="F:serine-type endopeptidase activity"/>
    <property type="evidence" value="ECO:0007669"/>
    <property type="project" value="InterPro"/>
</dbReference>
<sequence length="556" mass="62981">MAHPPEMEFRPFNRWAPWVVPSFVVVNVLLFLITMYVNDCPKYSFSCFARFLGRFSFQPLKENPLLGPSSAALEKMGALEVYKVVIQHQAWRLITSIWLHAGVVHILANMLSLVFIGIRLEQEFGFVKIGLLYVISGFGANILSSLFLQSAISVGASGALFGLLGAMLSELLTNWTIYANKLAALLTLILIIILNLAVGVLPHVDNFAHIGGFITGFFLGFMLLIRPQYGWVSQKHTYIGSSAGPRKSKHKPYQYVLWIVAAVVLIGGMASYKGTTDASKETHNDVFIRNEMVHEENVHEENNKEQPLEEYEERMGRLENVSTLLAELVQDSRKKKNTNEEDSASMFKKFSSLNPPSYDVKQVYGGRSTRKGRIESGFSWTKLQELMRDRFYPLSLRRQKEDEFLHLQQGTMSVLDYANKFMELSRFAPELVSTEQSRMNRFERGLHLKYQDRLSSQRFTTYQDMVDVAVNVERVVLLREAQNVGYKRRNDNQNQGGTKRKNQSQQGGYSGNRGQGQQGGNKNQNNRSQVVCAKCGRRSHTENECRVGTAGDDGDE</sequence>
<keyword evidence="6 9" id="KW-0720">Serine protease</keyword>
<evidence type="ECO:0000256" key="8">
    <source>
        <dbReference type="ARBA" id="ARBA00023136"/>
    </source>
</evidence>
<feature type="compositionally biased region" description="Gly residues" evidence="10">
    <location>
        <begin position="508"/>
        <end position="519"/>
    </location>
</feature>
<dbReference type="GO" id="GO:0016020">
    <property type="term" value="C:membrane"/>
    <property type="evidence" value="ECO:0007669"/>
    <property type="project" value="UniProtKB-SubCell"/>
</dbReference>
<keyword evidence="14" id="KW-1185">Reference proteome</keyword>
<evidence type="ECO:0000256" key="2">
    <source>
        <dbReference type="ARBA" id="ARBA00004141"/>
    </source>
</evidence>
<comment type="similarity">
    <text evidence="3 9">Belongs to the peptidase S54 family.</text>
</comment>
<feature type="transmembrane region" description="Helical" evidence="9">
    <location>
        <begin position="182"/>
        <end position="201"/>
    </location>
</feature>
<dbReference type="FunFam" id="1.20.1540.10:FF:000019">
    <property type="entry name" value="RHOMBOID-like protein"/>
    <property type="match status" value="1"/>
</dbReference>
<dbReference type="InterPro" id="IPR005162">
    <property type="entry name" value="Retrotrans_gag_dom"/>
</dbReference>
<feature type="transmembrane region" description="Helical" evidence="9">
    <location>
        <begin position="15"/>
        <end position="36"/>
    </location>
</feature>
<proteinExistence type="inferred from homology"/>
<feature type="transmembrane region" description="Helical" evidence="9">
    <location>
        <begin position="207"/>
        <end position="225"/>
    </location>
</feature>
<evidence type="ECO:0000256" key="9">
    <source>
        <dbReference type="RuleBase" id="RU362115"/>
    </source>
</evidence>
<accession>A0A803KRW7</accession>
<dbReference type="InterPro" id="IPR035952">
    <property type="entry name" value="Rhomboid-like_sf"/>
</dbReference>
<evidence type="ECO:0000256" key="5">
    <source>
        <dbReference type="ARBA" id="ARBA00022801"/>
    </source>
</evidence>
<dbReference type="Gene3D" id="1.20.1540.10">
    <property type="entry name" value="Rhomboid-like"/>
    <property type="match status" value="1"/>
</dbReference>
<dbReference type="EC" id="3.4.21.105" evidence="9"/>
<evidence type="ECO:0000256" key="10">
    <source>
        <dbReference type="SAM" id="MobiDB-lite"/>
    </source>
</evidence>
<reference evidence="13" key="1">
    <citation type="journal article" date="2017" name="Nature">
        <title>The genome of Chenopodium quinoa.</title>
        <authorList>
            <person name="Jarvis D.E."/>
            <person name="Ho Y.S."/>
            <person name="Lightfoot D.J."/>
            <person name="Schmoeckel S.M."/>
            <person name="Li B."/>
            <person name="Borm T.J.A."/>
            <person name="Ohyanagi H."/>
            <person name="Mineta K."/>
            <person name="Michell C.T."/>
            <person name="Saber N."/>
            <person name="Kharbatia N.M."/>
            <person name="Rupper R.R."/>
            <person name="Sharp A.R."/>
            <person name="Dally N."/>
            <person name="Boughton B.A."/>
            <person name="Woo Y.H."/>
            <person name="Gao G."/>
            <person name="Schijlen E.G.W.M."/>
            <person name="Guo X."/>
            <person name="Momin A.A."/>
            <person name="Negrao S."/>
            <person name="Al-Babili S."/>
            <person name="Gehring C."/>
            <person name="Roessner U."/>
            <person name="Jung C."/>
            <person name="Murphy K."/>
            <person name="Arold S.T."/>
            <person name="Gojobori T."/>
            <person name="van der Linden C.G."/>
            <person name="van Loo E.N."/>
            <person name="Jellen E.N."/>
            <person name="Maughan P.J."/>
            <person name="Tester M."/>
        </authorList>
    </citation>
    <scope>NUCLEOTIDE SEQUENCE [LARGE SCALE GENOMIC DNA]</scope>
    <source>
        <strain evidence="13">cv. PI 614886</strain>
    </source>
</reference>
<keyword evidence="8 9" id="KW-0472">Membrane</keyword>
<evidence type="ECO:0000259" key="12">
    <source>
        <dbReference type="Pfam" id="PF03732"/>
    </source>
</evidence>
<name>A0A803KRW7_CHEQI</name>
<dbReference type="Gramene" id="AUR62001774-RA">
    <property type="protein sequence ID" value="AUR62001774-RA:cds"/>
    <property type="gene ID" value="AUR62001774"/>
</dbReference>
<dbReference type="InterPro" id="IPR022764">
    <property type="entry name" value="Peptidase_S54_rhomboid_dom"/>
</dbReference>
<dbReference type="Pfam" id="PF01694">
    <property type="entry name" value="Rhomboid"/>
    <property type="match status" value="1"/>
</dbReference>
<evidence type="ECO:0000256" key="3">
    <source>
        <dbReference type="ARBA" id="ARBA00009045"/>
    </source>
</evidence>
<comment type="subcellular location">
    <subcellularLocation>
        <location evidence="2 9">Membrane</location>
        <topology evidence="2 9">Multi-pass membrane protein</topology>
    </subcellularLocation>
</comment>
<dbReference type="SUPFAM" id="SSF144091">
    <property type="entry name" value="Rhomboid-like"/>
    <property type="match status" value="1"/>
</dbReference>
<evidence type="ECO:0000313" key="14">
    <source>
        <dbReference type="Proteomes" id="UP000596660"/>
    </source>
</evidence>
<feature type="domain" description="Retrotransposon gag" evidence="12">
    <location>
        <begin position="370"/>
        <end position="447"/>
    </location>
</feature>
<keyword evidence="5 9" id="KW-0378">Hydrolase</keyword>
<feature type="transmembrane region" description="Helical" evidence="9">
    <location>
        <begin position="154"/>
        <end position="175"/>
    </location>
</feature>
<evidence type="ECO:0000256" key="4">
    <source>
        <dbReference type="ARBA" id="ARBA00022692"/>
    </source>
</evidence>
<feature type="transmembrane region" description="Helical" evidence="9">
    <location>
        <begin position="255"/>
        <end position="272"/>
    </location>
</feature>
<evidence type="ECO:0000256" key="1">
    <source>
        <dbReference type="ARBA" id="ARBA00000156"/>
    </source>
</evidence>
<keyword evidence="7 9" id="KW-1133">Transmembrane helix</keyword>
<dbReference type="PANTHER" id="PTHR22936">
    <property type="entry name" value="RHOMBOID-RELATED"/>
    <property type="match status" value="1"/>
</dbReference>
<organism evidence="13 14">
    <name type="scientific">Chenopodium quinoa</name>
    <name type="common">Quinoa</name>
    <dbReference type="NCBI Taxonomy" id="63459"/>
    <lineage>
        <taxon>Eukaryota</taxon>
        <taxon>Viridiplantae</taxon>
        <taxon>Streptophyta</taxon>
        <taxon>Embryophyta</taxon>
        <taxon>Tracheophyta</taxon>
        <taxon>Spermatophyta</taxon>
        <taxon>Magnoliopsida</taxon>
        <taxon>eudicotyledons</taxon>
        <taxon>Gunneridae</taxon>
        <taxon>Pentapetalae</taxon>
        <taxon>Caryophyllales</taxon>
        <taxon>Chenopodiaceae</taxon>
        <taxon>Chenopodioideae</taxon>
        <taxon>Atripliceae</taxon>
        <taxon>Chenopodium</taxon>
    </lineage>
</organism>
<comment type="function">
    <text evidence="9">Serine protease involved in intramembrane proteolysis.</text>
</comment>
<evidence type="ECO:0000256" key="7">
    <source>
        <dbReference type="ARBA" id="ARBA00022989"/>
    </source>
</evidence>